<dbReference type="GO" id="GO:0016755">
    <property type="term" value="F:aminoacyltransferase activity"/>
    <property type="evidence" value="ECO:0007669"/>
    <property type="project" value="InterPro"/>
</dbReference>
<dbReference type="AlphaFoldDB" id="A0A0G1UBH4"/>
<dbReference type="InterPro" id="IPR003447">
    <property type="entry name" value="FEMABX"/>
</dbReference>
<reference evidence="1 2" key="1">
    <citation type="journal article" date="2015" name="Nature">
        <title>rRNA introns, odd ribosomes, and small enigmatic genomes across a large radiation of phyla.</title>
        <authorList>
            <person name="Brown C.T."/>
            <person name="Hug L.A."/>
            <person name="Thomas B.C."/>
            <person name="Sharon I."/>
            <person name="Castelle C.J."/>
            <person name="Singh A."/>
            <person name="Wilkins M.J."/>
            <person name="Williams K.H."/>
            <person name="Banfield J.F."/>
        </authorList>
    </citation>
    <scope>NUCLEOTIDE SEQUENCE [LARGE SCALE GENOMIC DNA]</scope>
</reference>
<dbReference type="InterPro" id="IPR016181">
    <property type="entry name" value="Acyl_CoA_acyltransferase"/>
</dbReference>
<name>A0A0G1UBH4_9BACT</name>
<dbReference type="SUPFAM" id="SSF55729">
    <property type="entry name" value="Acyl-CoA N-acyltransferases (Nat)"/>
    <property type="match status" value="1"/>
</dbReference>
<protein>
    <submittedName>
        <fullName evidence="1">FemAB family protein</fullName>
    </submittedName>
</protein>
<proteinExistence type="predicted"/>
<dbReference type="GO" id="GO:0044038">
    <property type="term" value="P:cell wall macromolecule biosynthetic process"/>
    <property type="evidence" value="ECO:0007669"/>
    <property type="project" value="InterPro"/>
</dbReference>
<evidence type="ECO:0000313" key="2">
    <source>
        <dbReference type="Proteomes" id="UP000034364"/>
    </source>
</evidence>
<evidence type="ECO:0000313" key="1">
    <source>
        <dbReference type="EMBL" id="KKU63478.1"/>
    </source>
</evidence>
<dbReference type="Gene3D" id="3.40.630.30">
    <property type="match status" value="2"/>
</dbReference>
<accession>A0A0G1UBH4</accession>
<dbReference type="Pfam" id="PF02388">
    <property type="entry name" value="FemAB"/>
    <property type="match status" value="1"/>
</dbReference>
<sequence>MRTEHRPRWSKLRDLKQFDLWGAEEGKGFSRFKEQFGGQLTELAGTYDLPINPLLYPLFRLSEEIRWKLLRILK</sequence>
<dbReference type="PROSITE" id="PS51191">
    <property type="entry name" value="FEMABX"/>
    <property type="match status" value="1"/>
</dbReference>
<gene>
    <name evidence="1" type="ORF">UX87_C0023G0012</name>
</gene>
<comment type="caution">
    <text evidence="1">The sequence shown here is derived from an EMBL/GenBank/DDBJ whole genome shotgun (WGS) entry which is preliminary data.</text>
</comment>
<dbReference type="EMBL" id="LCNV01000023">
    <property type="protein sequence ID" value="KKU63478.1"/>
    <property type="molecule type" value="Genomic_DNA"/>
</dbReference>
<organism evidence="1 2">
    <name type="scientific">Candidatus Amesbacteria bacterium GW2011_GWA1_47_16</name>
    <dbReference type="NCBI Taxonomy" id="1618353"/>
    <lineage>
        <taxon>Bacteria</taxon>
        <taxon>Candidatus Amesiibacteriota</taxon>
    </lineage>
</organism>
<dbReference type="Proteomes" id="UP000034364">
    <property type="component" value="Unassembled WGS sequence"/>
</dbReference>